<organism evidence="1">
    <name type="scientific">marine sediment metagenome</name>
    <dbReference type="NCBI Taxonomy" id="412755"/>
    <lineage>
        <taxon>unclassified sequences</taxon>
        <taxon>metagenomes</taxon>
        <taxon>ecological metagenomes</taxon>
    </lineage>
</organism>
<comment type="caution">
    <text evidence="1">The sequence shown here is derived from an EMBL/GenBank/DDBJ whole genome shotgun (WGS) entry which is preliminary data.</text>
</comment>
<dbReference type="EMBL" id="BART01007553">
    <property type="protein sequence ID" value="GAG59597.1"/>
    <property type="molecule type" value="Genomic_DNA"/>
</dbReference>
<name>X0ZNG4_9ZZZZ</name>
<protein>
    <submittedName>
        <fullName evidence="1">Uncharacterized protein</fullName>
    </submittedName>
</protein>
<feature type="non-terminal residue" evidence="1">
    <location>
        <position position="70"/>
    </location>
</feature>
<evidence type="ECO:0000313" key="1">
    <source>
        <dbReference type="EMBL" id="GAG59597.1"/>
    </source>
</evidence>
<dbReference type="AlphaFoldDB" id="X0ZNG4"/>
<accession>X0ZNG4</accession>
<sequence>MQVFYDAEDRIAYQESDPRKHNKQYFESISLGDNLLFENGKVKFETCKIQLNSDMITIIGSRGTGKSILL</sequence>
<gene>
    <name evidence="1" type="ORF">S01H4_17170</name>
</gene>
<reference evidence="1" key="1">
    <citation type="journal article" date="2014" name="Front. Microbiol.">
        <title>High frequency of phylogenetically diverse reductive dehalogenase-homologous genes in deep subseafloor sedimentary metagenomes.</title>
        <authorList>
            <person name="Kawai M."/>
            <person name="Futagami T."/>
            <person name="Toyoda A."/>
            <person name="Takaki Y."/>
            <person name="Nishi S."/>
            <person name="Hori S."/>
            <person name="Arai W."/>
            <person name="Tsubouchi T."/>
            <person name="Morono Y."/>
            <person name="Uchiyama I."/>
            <person name="Ito T."/>
            <person name="Fujiyama A."/>
            <person name="Inagaki F."/>
            <person name="Takami H."/>
        </authorList>
    </citation>
    <scope>NUCLEOTIDE SEQUENCE</scope>
    <source>
        <strain evidence="1">Expedition CK06-06</strain>
    </source>
</reference>
<proteinExistence type="predicted"/>